<feature type="domain" description="DUF4376" evidence="1">
    <location>
        <begin position="19"/>
        <end position="121"/>
    </location>
</feature>
<organism evidence="2 3">
    <name type="scientific">Roseivivax isoporae LMG 25204</name>
    <dbReference type="NCBI Taxonomy" id="1449351"/>
    <lineage>
        <taxon>Bacteria</taxon>
        <taxon>Pseudomonadati</taxon>
        <taxon>Pseudomonadota</taxon>
        <taxon>Alphaproteobacteria</taxon>
        <taxon>Rhodobacterales</taxon>
        <taxon>Roseobacteraceae</taxon>
        <taxon>Roseivivax</taxon>
    </lineage>
</organism>
<dbReference type="AlphaFoldDB" id="X7F2W4"/>
<evidence type="ECO:0000259" key="1">
    <source>
        <dbReference type="Pfam" id="PF14301"/>
    </source>
</evidence>
<evidence type="ECO:0000313" key="3">
    <source>
        <dbReference type="Proteomes" id="UP000023430"/>
    </source>
</evidence>
<comment type="caution">
    <text evidence="2">The sequence shown here is derived from an EMBL/GenBank/DDBJ whole genome shotgun (WGS) entry which is preliminary data.</text>
</comment>
<evidence type="ECO:0000313" key="2">
    <source>
        <dbReference type="EMBL" id="ETX26414.1"/>
    </source>
</evidence>
<dbReference type="EMBL" id="JAME01000167">
    <property type="protein sequence ID" value="ETX26414.1"/>
    <property type="molecule type" value="Genomic_DNA"/>
</dbReference>
<name>X7F2W4_9RHOB</name>
<sequence>MSIDFSKVISAEDKAAAAQRAFDDRANAERDRRLALGTVVSVTGYGDIPLQGRPADRINLLALKDTARDMHAAGVTDPVLPFRDGANADHMLTPQQMIELADRGKVAASAIYAATWAIKALDPRPDDNTDDALWP</sequence>
<accession>X7F2W4</accession>
<dbReference type="InterPro" id="IPR025484">
    <property type="entry name" value="DUF4376"/>
</dbReference>
<dbReference type="Pfam" id="PF14301">
    <property type="entry name" value="DUF4376"/>
    <property type="match status" value="1"/>
</dbReference>
<keyword evidence="3" id="KW-1185">Reference proteome</keyword>
<dbReference type="Proteomes" id="UP000023430">
    <property type="component" value="Unassembled WGS sequence"/>
</dbReference>
<protein>
    <recommendedName>
        <fullName evidence="1">DUF4376 domain-containing protein</fullName>
    </recommendedName>
</protein>
<proteinExistence type="predicted"/>
<gene>
    <name evidence="2" type="ORF">RISW2_05535</name>
</gene>
<dbReference type="eggNOG" id="ENOG5032Z7X">
    <property type="taxonomic scope" value="Bacteria"/>
</dbReference>
<reference evidence="2 3" key="1">
    <citation type="submission" date="2014-01" db="EMBL/GenBank/DDBJ databases">
        <title>Roseivivax isoporae LMG 25204 Genome Sequencing.</title>
        <authorList>
            <person name="Lai Q."/>
            <person name="Li G."/>
            <person name="Shao Z."/>
        </authorList>
    </citation>
    <scope>NUCLEOTIDE SEQUENCE [LARGE SCALE GENOMIC DNA]</scope>
    <source>
        <strain evidence="2 3">LMG 25204</strain>
    </source>
</reference>
<dbReference type="RefSeq" id="WP_051492405.1">
    <property type="nucleotide sequence ID" value="NZ_JAME01000167.1"/>
</dbReference>